<feature type="domain" description="Sugar-binding" evidence="5">
    <location>
        <begin position="63"/>
        <end position="313"/>
    </location>
</feature>
<keyword evidence="4" id="KW-0804">Transcription</keyword>
<dbReference type="GO" id="GO:0030246">
    <property type="term" value="F:carbohydrate binding"/>
    <property type="evidence" value="ECO:0007669"/>
    <property type="project" value="InterPro"/>
</dbReference>
<evidence type="ECO:0000256" key="1">
    <source>
        <dbReference type="ARBA" id="ARBA00010466"/>
    </source>
</evidence>
<comment type="similarity">
    <text evidence="1">Belongs to the SorC transcriptional regulatory family.</text>
</comment>
<dbReference type="InterPro" id="IPR036388">
    <property type="entry name" value="WH-like_DNA-bd_sf"/>
</dbReference>
<dbReference type="SUPFAM" id="SSF100950">
    <property type="entry name" value="NagB/RpiA/CoA transferase-like"/>
    <property type="match status" value="1"/>
</dbReference>
<gene>
    <name evidence="6" type="ORF">ADM99_04655</name>
</gene>
<dbReference type="InterPro" id="IPR007324">
    <property type="entry name" value="Sugar-bd_dom_put"/>
</dbReference>
<keyword evidence="3" id="KW-0238">DNA-binding</keyword>
<evidence type="ECO:0000256" key="2">
    <source>
        <dbReference type="ARBA" id="ARBA00023015"/>
    </source>
</evidence>
<accession>A0A0P6WXQ7</accession>
<dbReference type="Pfam" id="PF04198">
    <property type="entry name" value="Sugar-bind"/>
    <property type="match status" value="1"/>
</dbReference>
<dbReference type="AlphaFoldDB" id="A0A0P6WXQ7"/>
<evidence type="ECO:0000256" key="4">
    <source>
        <dbReference type="ARBA" id="ARBA00023163"/>
    </source>
</evidence>
<dbReference type="GO" id="GO:0003677">
    <property type="term" value="F:DNA binding"/>
    <property type="evidence" value="ECO:0007669"/>
    <property type="project" value="UniProtKB-KW"/>
</dbReference>
<dbReference type="Gene3D" id="1.10.10.10">
    <property type="entry name" value="Winged helix-like DNA-binding domain superfamily/Winged helix DNA-binding domain"/>
    <property type="match status" value="1"/>
</dbReference>
<evidence type="ECO:0000313" key="7">
    <source>
        <dbReference type="Proteomes" id="UP000050430"/>
    </source>
</evidence>
<dbReference type="InterPro" id="IPR051054">
    <property type="entry name" value="SorC_transcr_regulators"/>
</dbReference>
<dbReference type="EMBL" id="LGCK01000006">
    <property type="protein sequence ID" value="KPL73477.1"/>
    <property type="molecule type" value="Genomic_DNA"/>
</dbReference>
<evidence type="ECO:0000256" key="3">
    <source>
        <dbReference type="ARBA" id="ARBA00023125"/>
    </source>
</evidence>
<comment type="caution">
    <text evidence="6">The sequence shown here is derived from an EMBL/GenBank/DDBJ whole genome shotgun (WGS) entry which is preliminary data.</text>
</comment>
<proteinExistence type="inferred from homology"/>
<dbReference type="RefSeq" id="WP_062421946.1">
    <property type="nucleotide sequence ID" value="NZ_BBYA01000009.1"/>
</dbReference>
<protein>
    <recommendedName>
        <fullName evidence="5">Sugar-binding domain-containing protein</fullName>
    </recommendedName>
</protein>
<evidence type="ECO:0000313" key="6">
    <source>
        <dbReference type="EMBL" id="KPL73477.1"/>
    </source>
</evidence>
<organism evidence="6 7">
    <name type="scientific">Leptolinea tardivitalis</name>
    <dbReference type="NCBI Taxonomy" id="229920"/>
    <lineage>
        <taxon>Bacteria</taxon>
        <taxon>Bacillati</taxon>
        <taxon>Chloroflexota</taxon>
        <taxon>Anaerolineae</taxon>
        <taxon>Anaerolineales</taxon>
        <taxon>Anaerolineaceae</taxon>
        <taxon>Leptolinea</taxon>
    </lineage>
</organism>
<dbReference type="PANTHER" id="PTHR34294:SF1">
    <property type="entry name" value="TRANSCRIPTIONAL REGULATOR LSRR"/>
    <property type="match status" value="1"/>
</dbReference>
<dbReference type="Proteomes" id="UP000050430">
    <property type="component" value="Unassembled WGS sequence"/>
</dbReference>
<evidence type="ECO:0000259" key="5">
    <source>
        <dbReference type="Pfam" id="PF04198"/>
    </source>
</evidence>
<dbReference type="InterPro" id="IPR037171">
    <property type="entry name" value="NagB/RpiA_transferase-like"/>
</dbReference>
<name>A0A0P6WXQ7_9CHLR</name>
<keyword evidence="2" id="KW-0805">Transcription regulation</keyword>
<sequence>MDNNESRNAILARVASLYFNQNKTQQEISDITGIARSMVSHMIMEARERGVVEIKVHYPWTSKHMEKELSARFGLEAARVMVMDAATHNDLLVGLGEVFAEYFDEILHDNMIIGISWGSAIQHMINALKPRKMSGVEIVQLIGATGLESNLSDGPLLAQLLTNRLNATCQYLHAPLVVDTKSARDSLLEEKSIKDTLNRASQADVALVGIGSIHPDLYSLKIAGYVTEKERQRLQDAGVVGDFCGHHFDINGSIVDIDINDRVISIGMPALRKIHKIVAVAGDVRKGDAILGALRGKFVHVLATDYTTAQYLLDHS</sequence>
<dbReference type="PANTHER" id="PTHR34294">
    <property type="entry name" value="TRANSCRIPTIONAL REGULATOR-RELATED"/>
    <property type="match status" value="1"/>
</dbReference>
<reference evidence="6 7" key="1">
    <citation type="submission" date="2015-07" db="EMBL/GenBank/DDBJ databases">
        <title>Genome sequence of Leptolinea tardivitalis DSM 16556.</title>
        <authorList>
            <person name="Hemp J."/>
            <person name="Ward L.M."/>
            <person name="Pace L.A."/>
            <person name="Fischer W.W."/>
        </authorList>
    </citation>
    <scope>NUCLEOTIDE SEQUENCE [LARGE SCALE GENOMIC DNA]</scope>
    <source>
        <strain evidence="6 7">YMTK-2</strain>
    </source>
</reference>
<dbReference type="OrthoDB" id="9792873at2"/>
<keyword evidence="7" id="KW-1185">Reference proteome</keyword>
<dbReference type="STRING" id="229920.ADM99_04655"/>
<dbReference type="Gene3D" id="3.40.50.1360">
    <property type="match status" value="1"/>
</dbReference>